<feature type="region of interest" description="Disordered" evidence="1">
    <location>
        <begin position="136"/>
        <end position="178"/>
    </location>
</feature>
<evidence type="ECO:0000256" key="1">
    <source>
        <dbReference type="SAM" id="MobiDB-lite"/>
    </source>
</evidence>
<accession>A0A183TDJ6</accession>
<evidence type="ECO:0000313" key="4">
    <source>
        <dbReference type="WBParaSite" id="SSLN_0001509401-mRNA-1"/>
    </source>
</evidence>
<sequence>MVYDDYDLWEDRTKVNLEAIDEGARSAAISGRLDKEFEARSLENFIDGISLPELKCQFLCDLSGSIKVALDSARCEEAIHTACLLVQASFLAAFGCRQAPAALQGTSVDVFAMGQWQSRDIGSQMAQWQWVPLQPTLPMRSQPQPTSPWRSSPQAPQRRNWRQQRGRKTRSPSSPGVHVITSDRAIKHQQNAFCAIQDQNRPSTAEFTVHFSRLKLGDRPMEDNRREEHQGDAVRFVDHEGFERMVKIHPEIGEESTVPLPYHLQNSRGPFLLRDFIDFAKDSDNFSEEGAM</sequence>
<feature type="compositionally biased region" description="Polar residues" evidence="1">
    <location>
        <begin position="139"/>
        <end position="157"/>
    </location>
</feature>
<gene>
    <name evidence="2" type="ORF">SSLN_LOCUS14544</name>
</gene>
<proteinExistence type="predicted"/>
<dbReference type="WBParaSite" id="SSLN_0001509401-mRNA-1">
    <property type="protein sequence ID" value="SSLN_0001509401-mRNA-1"/>
    <property type="gene ID" value="SSLN_0001509401"/>
</dbReference>
<reference evidence="2 3" key="2">
    <citation type="submission" date="2018-11" db="EMBL/GenBank/DDBJ databases">
        <authorList>
            <consortium name="Pathogen Informatics"/>
        </authorList>
    </citation>
    <scope>NUCLEOTIDE SEQUENCE [LARGE SCALE GENOMIC DNA]</scope>
    <source>
        <strain evidence="2 3">NST_G2</strain>
    </source>
</reference>
<keyword evidence="3" id="KW-1185">Reference proteome</keyword>
<dbReference type="EMBL" id="UYSU01039077">
    <property type="protein sequence ID" value="VDM00930.1"/>
    <property type="molecule type" value="Genomic_DNA"/>
</dbReference>
<protein>
    <submittedName>
        <fullName evidence="2 4">Uncharacterized protein</fullName>
    </submittedName>
</protein>
<evidence type="ECO:0000313" key="2">
    <source>
        <dbReference type="EMBL" id="VDM00930.1"/>
    </source>
</evidence>
<reference evidence="4" key="1">
    <citation type="submission" date="2016-06" db="UniProtKB">
        <authorList>
            <consortium name="WormBaseParasite"/>
        </authorList>
    </citation>
    <scope>IDENTIFICATION</scope>
</reference>
<dbReference type="Proteomes" id="UP000275846">
    <property type="component" value="Unassembled WGS sequence"/>
</dbReference>
<feature type="compositionally biased region" description="Basic residues" evidence="1">
    <location>
        <begin position="159"/>
        <end position="170"/>
    </location>
</feature>
<name>A0A183TDJ6_SCHSO</name>
<organism evidence="4">
    <name type="scientific">Schistocephalus solidus</name>
    <name type="common">Tapeworm</name>
    <dbReference type="NCBI Taxonomy" id="70667"/>
    <lineage>
        <taxon>Eukaryota</taxon>
        <taxon>Metazoa</taxon>
        <taxon>Spiralia</taxon>
        <taxon>Lophotrochozoa</taxon>
        <taxon>Platyhelminthes</taxon>
        <taxon>Cestoda</taxon>
        <taxon>Eucestoda</taxon>
        <taxon>Diphyllobothriidea</taxon>
        <taxon>Diphyllobothriidae</taxon>
        <taxon>Schistocephalus</taxon>
    </lineage>
</organism>
<dbReference type="AlphaFoldDB" id="A0A183TDJ6"/>
<evidence type="ECO:0000313" key="3">
    <source>
        <dbReference type="Proteomes" id="UP000275846"/>
    </source>
</evidence>